<name>A0A5E7ZP32_9SPHN</name>
<dbReference type="AlphaFoldDB" id="A0A5E7ZP32"/>
<organism evidence="1 2">
    <name type="scientific">Sphingomonas aurantiaca</name>
    <dbReference type="NCBI Taxonomy" id="185949"/>
    <lineage>
        <taxon>Bacteria</taxon>
        <taxon>Pseudomonadati</taxon>
        <taxon>Pseudomonadota</taxon>
        <taxon>Alphaproteobacteria</taxon>
        <taxon>Sphingomonadales</taxon>
        <taxon>Sphingomonadaceae</taxon>
        <taxon>Sphingomonas</taxon>
    </lineage>
</organism>
<proteinExistence type="predicted"/>
<protein>
    <submittedName>
        <fullName evidence="1">Uncharacterized protein</fullName>
    </submittedName>
</protein>
<sequence>MHGDGLGVVVYGDVDWATERALDACRCAATTGEVVYD</sequence>
<dbReference type="EMBL" id="CABVLI010000042">
    <property type="protein sequence ID" value="VVT20557.1"/>
    <property type="molecule type" value="Genomic_DNA"/>
</dbReference>
<reference evidence="1 2" key="1">
    <citation type="submission" date="2019-09" db="EMBL/GenBank/DDBJ databases">
        <authorList>
            <person name="Dittami M. S."/>
        </authorList>
    </citation>
    <scope>NUCLEOTIDE SEQUENCE [LARGE SCALE GENOMIC DNA]</scope>
    <source>
        <strain evidence="1">SPHINGO391</strain>
    </source>
</reference>
<evidence type="ECO:0000313" key="2">
    <source>
        <dbReference type="Proteomes" id="UP000326857"/>
    </source>
</evidence>
<accession>A0A5E7ZP32</accession>
<dbReference type="Proteomes" id="UP000326857">
    <property type="component" value="Unassembled WGS sequence"/>
</dbReference>
<evidence type="ECO:0000313" key="1">
    <source>
        <dbReference type="EMBL" id="VVT20557.1"/>
    </source>
</evidence>
<gene>
    <name evidence="1" type="ORF">SPHINGO391_470083</name>
</gene>